<keyword evidence="1" id="KW-1185">Reference proteome</keyword>
<protein>
    <submittedName>
        <fullName evidence="2">Dynactin subunit 6</fullName>
    </submittedName>
</protein>
<organism evidence="1 2">
    <name type="scientific">Ascaris lumbricoides</name>
    <name type="common">Giant roundworm</name>
    <dbReference type="NCBI Taxonomy" id="6252"/>
    <lineage>
        <taxon>Eukaryota</taxon>
        <taxon>Metazoa</taxon>
        <taxon>Ecdysozoa</taxon>
        <taxon>Nematoda</taxon>
        <taxon>Chromadorea</taxon>
        <taxon>Rhabditida</taxon>
        <taxon>Spirurina</taxon>
        <taxon>Ascaridomorpha</taxon>
        <taxon>Ascaridoidea</taxon>
        <taxon>Ascarididae</taxon>
        <taxon>Ascaris</taxon>
    </lineage>
</organism>
<accession>A0A0M3HM67</accession>
<sequence length="50" mass="5486">MIFSSLKINENIIGEIGGVVIRDRCTIGSAIHWRSSLSTSAVGSYALIYW</sequence>
<evidence type="ECO:0000313" key="2">
    <source>
        <dbReference type="WBParaSite" id="ALUE_0000261201-mRNA-1"/>
    </source>
</evidence>
<proteinExistence type="predicted"/>
<name>A0A0M3HM67_ASCLU</name>
<dbReference type="WBParaSite" id="ALUE_0000261201-mRNA-1">
    <property type="protein sequence ID" value="ALUE_0000261201-mRNA-1"/>
    <property type="gene ID" value="ALUE_0000261201"/>
</dbReference>
<dbReference type="AlphaFoldDB" id="A0A0M3HM67"/>
<reference evidence="2" key="1">
    <citation type="submission" date="2017-02" db="UniProtKB">
        <authorList>
            <consortium name="WormBaseParasite"/>
        </authorList>
    </citation>
    <scope>IDENTIFICATION</scope>
</reference>
<evidence type="ECO:0000313" key="1">
    <source>
        <dbReference type="Proteomes" id="UP000036681"/>
    </source>
</evidence>
<dbReference type="Proteomes" id="UP000036681">
    <property type="component" value="Unplaced"/>
</dbReference>